<organism evidence="3">
    <name type="scientific">Schistocephalus solidus</name>
    <name type="common">Tapeworm</name>
    <dbReference type="NCBI Taxonomy" id="70667"/>
    <lineage>
        <taxon>Eukaryota</taxon>
        <taxon>Metazoa</taxon>
        <taxon>Spiralia</taxon>
        <taxon>Lophotrochozoa</taxon>
        <taxon>Platyhelminthes</taxon>
        <taxon>Cestoda</taxon>
        <taxon>Eucestoda</taxon>
        <taxon>Diphyllobothriidea</taxon>
        <taxon>Diphyllobothriidae</taxon>
        <taxon>Schistocephalus</taxon>
    </lineage>
</organism>
<name>A0A183TJS4_SCHSO</name>
<dbReference type="OrthoDB" id="2914378at2759"/>
<evidence type="ECO:0000313" key="3">
    <source>
        <dbReference type="WBParaSite" id="SSLN_0001735901-mRNA-1"/>
    </source>
</evidence>
<evidence type="ECO:0000313" key="2">
    <source>
        <dbReference type="Proteomes" id="UP000275846"/>
    </source>
</evidence>
<sequence>MPSAWLQWLQESNISPRERRQNPELVLEVLQCYDAATQGALQQKFMTQHETWSRFLFSSSLSSVCKNVPPLYVNICIHSLED</sequence>
<proteinExistence type="predicted"/>
<dbReference type="Gene3D" id="3.90.810.10">
    <property type="entry name" value="CRIB domain"/>
    <property type="match status" value="1"/>
</dbReference>
<gene>
    <name evidence="1" type="ORF">SSLN_LOCUS16722</name>
</gene>
<dbReference type="EMBL" id="UYSU01041443">
    <property type="protein sequence ID" value="VDM03108.1"/>
    <property type="molecule type" value="Genomic_DNA"/>
</dbReference>
<reference evidence="3" key="1">
    <citation type="submission" date="2016-06" db="UniProtKB">
        <authorList>
            <consortium name="WormBaseParasite"/>
        </authorList>
    </citation>
    <scope>IDENTIFICATION</scope>
</reference>
<dbReference type="Proteomes" id="UP000275846">
    <property type="component" value="Unassembled WGS sequence"/>
</dbReference>
<dbReference type="WBParaSite" id="SSLN_0001735901-mRNA-1">
    <property type="protein sequence ID" value="SSLN_0001735901-mRNA-1"/>
    <property type="gene ID" value="SSLN_0001735901"/>
</dbReference>
<protein>
    <submittedName>
        <fullName evidence="1 3">Uncharacterized protein</fullName>
    </submittedName>
</protein>
<dbReference type="STRING" id="70667.A0A183TJS4"/>
<dbReference type="InterPro" id="IPR036936">
    <property type="entry name" value="CRIB_dom_sf"/>
</dbReference>
<reference evidence="1 2" key="2">
    <citation type="submission" date="2018-11" db="EMBL/GenBank/DDBJ databases">
        <authorList>
            <consortium name="Pathogen Informatics"/>
        </authorList>
    </citation>
    <scope>NUCLEOTIDE SEQUENCE [LARGE SCALE GENOMIC DNA]</scope>
    <source>
        <strain evidence="1 2">NST_G2</strain>
    </source>
</reference>
<dbReference type="AlphaFoldDB" id="A0A183TJS4"/>
<evidence type="ECO:0000313" key="1">
    <source>
        <dbReference type="EMBL" id="VDM03108.1"/>
    </source>
</evidence>
<keyword evidence="2" id="KW-1185">Reference proteome</keyword>
<accession>A0A183TJS4</accession>